<keyword evidence="1 6" id="KW-0547">Nucleotide-binding</keyword>
<proteinExistence type="inferred from homology"/>
<dbReference type="OrthoDB" id="6108017at2759"/>
<evidence type="ECO:0000256" key="6">
    <source>
        <dbReference type="PROSITE-ProRule" id="PRU00782"/>
    </source>
</evidence>
<dbReference type="GO" id="GO:0005524">
    <property type="term" value="F:ATP binding"/>
    <property type="evidence" value="ECO:0007669"/>
    <property type="project" value="UniProtKB-UniRule"/>
</dbReference>
<dbReference type="PANTHER" id="PTHR13140:SF713">
    <property type="entry name" value="UNCONVENTIONAL MYOSIN ID"/>
    <property type="match status" value="1"/>
</dbReference>
<reference evidence="8 9" key="1">
    <citation type="submission" date="2015-09" db="EMBL/GenBank/DDBJ databases">
        <title>Draft genome of the parasitic nematode Teladorsagia circumcincta isolate WARC Sus (inbred).</title>
        <authorList>
            <person name="Mitreva M."/>
        </authorList>
    </citation>
    <scope>NUCLEOTIDE SEQUENCE [LARGE SCALE GENOMIC DNA]</scope>
    <source>
        <strain evidence="8 9">S</strain>
    </source>
</reference>
<comment type="caution">
    <text evidence="6">Lacks conserved residue(s) required for the propagation of feature annotation.</text>
</comment>
<evidence type="ECO:0000256" key="5">
    <source>
        <dbReference type="ARBA" id="ARBA00023203"/>
    </source>
</evidence>
<keyword evidence="2 6" id="KW-0067">ATP-binding</keyword>
<dbReference type="GO" id="GO:0051015">
    <property type="term" value="F:actin filament binding"/>
    <property type="evidence" value="ECO:0007669"/>
    <property type="project" value="TreeGrafter"/>
</dbReference>
<dbReference type="GO" id="GO:0005737">
    <property type="term" value="C:cytoplasm"/>
    <property type="evidence" value="ECO:0007669"/>
    <property type="project" value="TreeGrafter"/>
</dbReference>
<evidence type="ECO:0000313" key="8">
    <source>
        <dbReference type="EMBL" id="PIO65601.1"/>
    </source>
</evidence>
<feature type="binding site" evidence="6">
    <location>
        <begin position="88"/>
        <end position="95"/>
    </location>
    <ligand>
        <name>ATP</name>
        <dbReference type="ChEBI" id="CHEBI:30616"/>
    </ligand>
</feature>
<dbReference type="Gene3D" id="3.40.850.10">
    <property type="entry name" value="Kinesin motor domain"/>
    <property type="match status" value="1"/>
</dbReference>
<dbReference type="GO" id="GO:0016459">
    <property type="term" value="C:myosin complex"/>
    <property type="evidence" value="ECO:0007669"/>
    <property type="project" value="UniProtKB-KW"/>
</dbReference>
<dbReference type="SUPFAM" id="SSF52540">
    <property type="entry name" value="P-loop containing nucleoside triphosphate hydrolases"/>
    <property type="match status" value="1"/>
</dbReference>
<evidence type="ECO:0000256" key="2">
    <source>
        <dbReference type="ARBA" id="ARBA00022840"/>
    </source>
</evidence>
<feature type="domain" description="Myosin motor" evidence="7">
    <location>
        <begin position="46"/>
        <end position="118"/>
    </location>
</feature>
<dbReference type="InterPro" id="IPR027417">
    <property type="entry name" value="P-loop_NTPase"/>
</dbReference>
<dbReference type="GO" id="GO:0000146">
    <property type="term" value="F:microfilament motor activity"/>
    <property type="evidence" value="ECO:0007669"/>
    <property type="project" value="TreeGrafter"/>
</dbReference>
<name>A0A2G9U5N2_TELCI</name>
<dbReference type="GO" id="GO:0005902">
    <property type="term" value="C:microvillus"/>
    <property type="evidence" value="ECO:0007669"/>
    <property type="project" value="TreeGrafter"/>
</dbReference>
<dbReference type="Pfam" id="PF00063">
    <property type="entry name" value="Myosin_head"/>
    <property type="match status" value="1"/>
</dbReference>
<protein>
    <recommendedName>
        <fullName evidence="7">Myosin motor domain-containing protein</fullName>
    </recommendedName>
</protein>
<dbReference type="EMBL" id="KZ348876">
    <property type="protein sequence ID" value="PIO65601.1"/>
    <property type="molecule type" value="Genomic_DNA"/>
</dbReference>
<keyword evidence="9" id="KW-1185">Reference proteome</keyword>
<keyword evidence="4 6" id="KW-0505">Motor protein</keyword>
<evidence type="ECO:0000259" key="7">
    <source>
        <dbReference type="PROSITE" id="PS51456"/>
    </source>
</evidence>
<evidence type="ECO:0000256" key="4">
    <source>
        <dbReference type="ARBA" id="ARBA00023175"/>
    </source>
</evidence>
<dbReference type="AlphaFoldDB" id="A0A2G9U5N2"/>
<dbReference type="PANTHER" id="PTHR13140">
    <property type="entry name" value="MYOSIN"/>
    <property type="match status" value="1"/>
</dbReference>
<gene>
    <name evidence="8" type="ORF">TELCIR_12715</name>
</gene>
<dbReference type="PROSITE" id="PS51456">
    <property type="entry name" value="MYOSIN_MOTOR"/>
    <property type="match status" value="1"/>
</dbReference>
<accession>A0A2G9U5N2</accession>
<comment type="similarity">
    <text evidence="6">Belongs to the TRAFAC class myosin-kinesin ATPase superfamily. Myosin family.</text>
</comment>
<dbReference type="InterPro" id="IPR001609">
    <property type="entry name" value="Myosin_head_motor_dom-like"/>
</dbReference>
<dbReference type="Proteomes" id="UP000230423">
    <property type="component" value="Unassembled WGS sequence"/>
</dbReference>
<dbReference type="InterPro" id="IPR036961">
    <property type="entry name" value="Kinesin_motor_dom_sf"/>
</dbReference>
<keyword evidence="3 6" id="KW-0518">Myosin</keyword>
<dbReference type="GO" id="GO:0005886">
    <property type="term" value="C:plasma membrane"/>
    <property type="evidence" value="ECO:0007669"/>
    <property type="project" value="TreeGrafter"/>
</dbReference>
<dbReference type="GO" id="GO:0006897">
    <property type="term" value="P:endocytosis"/>
    <property type="evidence" value="ECO:0007669"/>
    <property type="project" value="TreeGrafter"/>
</dbReference>
<feature type="non-terminal residue" evidence="8">
    <location>
        <position position="118"/>
    </location>
</feature>
<evidence type="ECO:0000256" key="3">
    <source>
        <dbReference type="ARBA" id="ARBA00023123"/>
    </source>
</evidence>
<sequence length="118" mass="13346">MEADCVARSKTKPDHQMHMALAEHDPKEYGVEDLVLLSKLDLPSIVDNLQLRQGREIYERPPHVFAIADAAYRSMKRYGRDSCIVISGESGAGKTETSKIIMRYLAAITNQQQQKEIE</sequence>
<dbReference type="GO" id="GO:0030048">
    <property type="term" value="P:actin filament-based movement"/>
    <property type="evidence" value="ECO:0007669"/>
    <property type="project" value="TreeGrafter"/>
</dbReference>
<evidence type="ECO:0000256" key="1">
    <source>
        <dbReference type="ARBA" id="ARBA00022741"/>
    </source>
</evidence>
<organism evidence="8 9">
    <name type="scientific">Teladorsagia circumcincta</name>
    <name type="common">Brown stomach worm</name>
    <name type="synonym">Ostertagia circumcincta</name>
    <dbReference type="NCBI Taxonomy" id="45464"/>
    <lineage>
        <taxon>Eukaryota</taxon>
        <taxon>Metazoa</taxon>
        <taxon>Ecdysozoa</taxon>
        <taxon>Nematoda</taxon>
        <taxon>Chromadorea</taxon>
        <taxon>Rhabditida</taxon>
        <taxon>Rhabditina</taxon>
        <taxon>Rhabditomorpha</taxon>
        <taxon>Strongyloidea</taxon>
        <taxon>Trichostrongylidae</taxon>
        <taxon>Teladorsagia</taxon>
    </lineage>
</organism>
<dbReference type="GO" id="GO:0007015">
    <property type="term" value="P:actin filament organization"/>
    <property type="evidence" value="ECO:0007669"/>
    <property type="project" value="TreeGrafter"/>
</dbReference>
<keyword evidence="5 6" id="KW-0009">Actin-binding</keyword>
<evidence type="ECO:0000313" key="9">
    <source>
        <dbReference type="Proteomes" id="UP000230423"/>
    </source>
</evidence>